<feature type="transmembrane region" description="Helical" evidence="6">
    <location>
        <begin position="7"/>
        <end position="30"/>
    </location>
</feature>
<evidence type="ECO:0000256" key="3">
    <source>
        <dbReference type="ARBA" id="ARBA00022692"/>
    </source>
</evidence>
<protein>
    <recommendedName>
        <fullName evidence="9">AI-2E family transporter</fullName>
    </recommendedName>
</protein>
<evidence type="ECO:0000313" key="7">
    <source>
        <dbReference type="EMBL" id="PIS41795.1"/>
    </source>
</evidence>
<dbReference type="GO" id="GO:0055085">
    <property type="term" value="P:transmembrane transport"/>
    <property type="evidence" value="ECO:0007669"/>
    <property type="project" value="TreeGrafter"/>
</dbReference>
<keyword evidence="3 6" id="KW-0812">Transmembrane</keyword>
<feature type="non-terminal residue" evidence="7">
    <location>
        <position position="301"/>
    </location>
</feature>
<feature type="transmembrane region" description="Helical" evidence="6">
    <location>
        <begin position="36"/>
        <end position="57"/>
    </location>
</feature>
<gene>
    <name evidence="7" type="ORF">COT25_01150</name>
</gene>
<evidence type="ECO:0000256" key="5">
    <source>
        <dbReference type="ARBA" id="ARBA00023136"/>
    </source>
</evidence>
<evidence type="ECO:0000256" key="6">
    <source>
        <dbReference type="SAM" id="Phobius"/>
    </source>
</evidence>
<sequence>MKERQEVSITISTLTILKVVFVFIALGFVYLIRDVIGVVIVSFVLASALTPAVEWLFQKHKIPRVFGVVILYVSLFAAITLVLLLLIPAIIQQIGDIANNFPDYYTRFSSEVGNLRDFNFTHSFVTNLQTSLQGIRTDLGSATGGILNTLSSVFGGLFAFIGVLVITFYLIVEEQAMRRFLQNIIPPKYLPKLSGMLDDIQQKMGMWLRGQLVLSLVIFFVTFVGLSILGVRNALVLALFAGLMEFVPFIGSTIGAIPAVFFGFAEATWLGFTVIGFYILVQQLENNILAPKIMQKSVGLN</sequence>
<feature type="transmembrane region" description="Helical" evidence="6">
    <location>
        <begin position="212"/>
        <end position="244"/>
    </location>
</feature>
<organism evidence="7 8">
    <name type="scientific">Candidatus Kerfeldbacteria bacterium CG08_land_8_20_14_0_20_42_7</name>
    <dbReference type="NCBI Taxonomy" id="2014245"/>
    <lineage>
        <taxon>Bacteria</taxon>
        <taxon>Candidatus Kerfeldiibacteriota</taxon>
    </lineage>
</organism>
<keyword evidence="5 6" id="KW-0472">Membrane</keyword>
<comment type="caution">
    <text evidence="7">The sequence shown here is derived from an EMBL/GenBank/DDBJ whole genome shotgun (WGS) entry which is preliminary data.</text>
</comment>
<dbReference type="Proteomes" id="UP000228711">
    <property type="component" value="Unassembled WGS sequence"/>
</dbReference>
<dbReference type="PANTHER" id="PTHR21716:SF62">
    <property type="entry name" value="TRANSPORT PROTEIN YDBI-RELATED"/>
    <property type="match status" value="1"/>
</dbReference>
<dbReference type="Pfam" id="PF01594">
    <property type="entry name" value="AI-2E_transport"/>
    <property type="match status" value="1"/>
</dbReference>
<feature type="transmembrane region" description="Helical" evidence="6">
    <location>
        <begin position="69"/>
        <end position="91"/>
    </location>
</feature>
<evidence type="ECO:0000256" key="2">
    <source>
        <dbReference type="ARBA" id="ARBA00009773"/>
    </source>
</evidence>
<feature type="transmembrane region" description="Helical" evidence="6">
    <location>
        <begin position="256"/>
        <end position="281"/>
    </location>
</feature>
<dbReference type="GO" id="GO:0016020">
    <property type="term" value="C:membrane"/>
    <property type="evidence" value="ECO:0007669"/>
    <property type="project" value="UniProtKB-SubCell"/>
</dbReference>
<evidence type="ECO:0000256" key="4">
    <source>
        <dbReference type="ARBA" id="ARBA00022989"/>
    </source>
</evidence>
<comment type="subcellular location">
    <subcellularLocation>
        <location evidence="1">Membrane</location>
        <topology evidence="1">Multi-pass membrane protein</topology>
    </subcellularLocation>
</comment>
<evidence type="ECO:0000313" key="8">
    <source>
        <dbReference type="Proteomes" id="UP000228711"/>
    </source>
</evidence>
<reference evidence="8" key="1">
    <citation type="submission" date="2017-09" db="EMBL/GenBank/DDBJ databases">
        <title>Depth-based differentiation of microbial function through sediment-hosted aquifers and enrichment of novel symbionts in the deep terrestrial subsurface.</title>
        <authorList>
            <person name="Probst A.J."/>
            <person name="Ladd B."/>
            <person name="Jarett J.K."/>
            <person name="Geller-Mcgrath D.E."/>
            <person name="Sieber C.M.K."/>
            <person name="Emerson J.B."/>
            <person name="Anantharaman K."/>
            <person name="Thomas B.C."/>
            <person name="Malmstrom R."/>
            <person name="Stieglmeier M."/>
            <person name="Klingl A."/>
            <person name="Woyke T."/>
            <person name="Ryan C.M."/>
            <person name="Banfield J.F."/>
        </authorList>
    </citation>
    <scope>NUCLEOTIDE SEQUENCE [LARGE SCALE GENOMIC DNA]</scope>
</reference>
<dbReference type="EMBL" id="PEXV01000045">
    <property type="protein sequence ID" value="PIS41795.1"/>
    <property type="molecule type" value="Genomic_DNA"/>
</dbReference>
<feature type="transmembrane region" description="Helical" evidence="6">
    <location>
        <begin position="153"/>
        <end position="172"/>
    </location>
</feature>
<accession>A0A2H0YTH6</accession>
<evidence type="ECO:0000256" key="1">
    <source>
        <dbReference type="ARBA" id="ARBA00004141"/>
    </source>
</evidence>
<comment type="similarity">
    <text evidence="2">Belongs to the autoinducer-2 exporter (AI-2E) (TC 2.A.86) family.</text>
</comment>
<dbReference type="PANTHER" id="PTHR21716">
    <property type="entry name" value="TRANSMEMBRANE PROTEIN"/>
    <property type="match status" value="1"/>
</dbReference>
<proteinExistence type="inferred from homology"/>
<evidence type="ECO:0008006" key="9">
    <source>
        <dbReference type="Google" id="ProtNLM"/>
    </source>
</evidence>
<keyword evidence="4 6" id="KW-1133">Transmembrane helix</keyword>
<dbReference type="InterPro" id="IPR002549">
    <property type="entry name" value="AI-2E-like"/>
</dbReference>
<dbReference type="AlphaFoldDB" id="A0A2H0YTH6"/>
<name>A0A2H0YTH6_9BACT</name>